<keyword evidence="5" id="KW-0472">Membrane</keyword>
<dbReference type="GO" id="GO:0043565">
    <property type="term" value="F:sequence-specific DNA binding"/>
    <property type="evidence" value="ECO:0007669"/>
    <property type="project" value="TreeGrafter"/>
</dbReference>
<sequence length="370" mass="40549">MEYSWTLIESNGSENSSVTSMHPGPSSQPERHSPVHQRLVIDQRRLHQVQGRNYFGGIDHEVLDFSQLDDYINGDAETNNTQECVVCSLHSQGRLHFSETTSNNMRKKGKPNPDQRYFYLVVGLHAHCSDSNHYPIVSHASERIIVRASNPGQFESDVELCWQRGSSPESVFHSGRVGINTERPGRQTLEGVPSGPIPTHLTKSISVPSQSQPSTVISYSHSHNLPESPPDSVSEPPYSPEGSGGHSPHQKHQNGAGLELLLHPAGASATVASLNHIDYKGSLNIQSSSGETILCNTKEQLRNVQQLNVVQFHYTPEFALHFGLASSGDTGIIAQEVQRILPEAVSSAGDVQLPDGTRYDNFLVVNKMGI</sequence>
<feature type="region of interest" description="Disordered" evidence="7">
    <location>
        <begin position="1"/>
        <end position="34"/>
    </location>
</feature>
<evidence type="ECO:0000256" key="7">
    <source>
        <dbReference type="SAM" id="MobiDB-lite"/>
    </source>
</evidence>
<feature type="compositionally biased region" description="Polar residues" evidence="7">
    <location>
        <begin position="201"/>
        <end position="225"/>
    </location>
</feature>
<dbReference type="SUPFAM" id="SSF49417">
    <property type="entry name" value="p53-like transcription factors"/>
    <property type="match status" value="1"/>
</dbReference>
<dbReference type="GO" id="GO:0045893">
    <property type="term" value="P:positive regulation of DNA-templated transcription"/>
    <property type="evidence" value="ECO:0007669"/>
    <property type="project" value="TreeGrafter"/>
</dbReference>
<proteinExistence type="predicted"/>
<dbReference type="InterPro" id="IPR024061">
    <property type="entry name" value="NDT80_DNA-bd_dom"/>
</dbReference>
<dbReference type="GO" id="GO:0005789">
    <property type="term" value="C:endoplasmic reticulum membrane"/>
    <property type="evidence" value="ECO:0007669"/>
    <property type="project" value="TreeGrafter"/>
</dbReference>
<feature type="region of interest" description="Disordered" evidence="7">
    <location>
        <begin position="168"/>
        <end position="253"/>
    </location>
</feature>
<dbReference type="InterPro" id="IPR030392">
    <property type="entry name" value="S74_ICA"/>
</dbReference>
<gene>
    <name evidence="10" type="primary">LOC113465653</name>
</gene>
<dbReference type="RefSeq" id="XP_026676145.1">
    <property type="nucleotide sequence ID" value="XM_026820344.1"/>
</dbReference>
<dbReference type="PANTHER" id="PTHR13029">
    <property type="match status" value="1"/>
</dbReference>
<evidence type="ECO:0000256" key="6">
    <source>
        <dbReference type="PROSITE-ProRule" id="PRU00850"/>
    </source>
</evidence>
<accession>A0A3Q0IP97</accession>
<dbReference type="InterPro" id="IPR008967">
    <property type="entry name" value="p53-like_TF_DNA-bd_sf"/>
</dbReference>
<evidence type="ECO:0000256" key="4">
    <source>
        <dbReference type="ARBA" id="ARBA00023125"/>
    </source>
</evidence>
<evidence type="ECO:0000259" key="8">
    <source>
        <dbReference type="PROSITE" id="PS51517"/>
    </source>
</evidence>
<dbReference type="STRING" id="121845.A0A3Q0IP97"/>
<comment type="subcellular location">
    <subcellularLocation>
        <location evidence="1">Membrane</location>
        <topology evidence="1">Single-pass membrane protein</topology>
    </subcellularLocation>
</comment>
<dbReference type="GO" id="GO:0006357">
    <property type="term" value="P:regulation of transcription by RNA polymerase II"/>
    <property type="evidence" value="ECO:0007669"/>
    <property type="project" value="UniProtKB-ARBA"/>
</dbReference>
<keyword evidence="3" id="KW-1133">Transmembrane helix</keyword>
<dbReference type="Gene3D" id="2.60.40.1390">
    <property type="entry name" value="NDT80 DNA-binding domain"/>
    <property type="match status" value="1"/>
</dbReference>
<name>A0A3Q0IP97_DIACI</name>
<dbReference type="PANTHER" id="PTHR13029:SF18">
    <property type="entry name" value="MYELIN REGULATORY FACTOR HOMOLOG 1"/>
    <property type="match status" value="1"/>
</dbReference>
<dbReference type="PaxDb" id="121845-A0A3Q0IP97"/>
<dbReference type="AlphaFoldDB" id="A0A3Q0IP97"/>
<evidence type="ECO:0000313" key="10">
    <source>
        <dbReference type="RefSeq" id="XP_026676145.1"/>
    </source>
</evidence>
<feature type="domain" description="NDT80" evidence="8">
    <location>
        <begin position="1"/>
        <end position="158"/>
    </location>
</feature>
<evidence type="ECO:0000256" key="5">
    <source>
        <dbReference type="ARBA" id="ARBA00023136"/>
    </source>
</evidence>
<keyword evidence="9" id="KW-1185">Reference proteome</keyword>
<dbReference type="GO" id="GO:0005634">
    <property type="term" value="C:nucleus"/>
    <property type="evidence" value="ECO:0007669"/>
    <property type="project" value="TreeGrafter"/>
</dbReference>
<evidence type="ECO:0000256" key="2">
    <source>
        <dbReference type="ARBA" id="ARBA00022692"/>
    </source>
</evidence>
<evidence type="ECO:0000256" key="3">
    <source>
        <dbReference type="ARBA" id="ARBA00022989"/>
    </source>
</evidence>
<feature type="DNA-binding region" description="NDT80" evidence="6">
    <location>
        <begin position="1"/>
        <end position="158"/>
    </location>
</feature>
<keyword evidence="4 6" id="KW-0238">DNA-binding</keyword>
<evidence type="ECO:0000313" key="9">
    <source>
        <dbReference type="Proteomes" id="UP000079169"/>
    </source>
</evidence>
<dbReference type="GeneID" id="113465653"/>
<dbReference type="InterPro" id="IPR051577">
    <property type="entry name" value="MRF-like"/>
</dbReference>
<dbReference type="GO" id="GO:0003700">
    <property type="term" value="F:DNA-binding transcription factor activity"/>
    <property type="evidence" value="ECO:0007669"/>
    <property type="project" value="UniProtKB-UniRule"/>
</dbReference>
<dbReference type="Pfam" id="PF13884">
    <property type="entry name" value="Peptidase_S74"/>
    <property type="match status" value="1"/>
</dbReference>
<feature type="compositionally biased region" description="Polar residues" evidence="7">
    <location>
        <begin position="7"/>
        <end position="28"/>
    </location>
</feature>
<dbReference type="Proteomes" id="UP000079169">
    <property type="component" value="Unplaced"/>
</dbReference>
<evidence type="ECO:0000256" key="1">
    <source>
        <dbReference type="ARBA" id="ARBA00004167"/>
    </source>
</evidence>
<reference evidence="10" key="1">
    <citation type="submission" date="2025-08" db="UniProtKB">
        <authorList>
            <consortium name="RefSeq"/>
        </authorList>
    </citation>
    <scope>IDENTIFICATION</scope>
</reference>
<protein>
    <submittedName>
        <fullName evidence="10">Myelin regulatory factor-like protein</fullName>
    </submittedName>
</protein>
<dbReference type="Pfam" id="PF05224">
    <property type="entry name" value="NDT80_PhoG"/>
    <property type="match status" value="1"/>
</dbReference>
<dbReference type="InterPro" id="IPR037141">
    <property type="entry name" value="NDT80_DNA-bd_dom_sf"/>
</dbReference>
<keyword evidence="2" id="KW-0812">Transmembrane</keyword>
<dbReference type="GO" id="GO:0016540">
    <property type="term" value="P:protein autoprocessing"/>
    <property type="evidence" value="ECO:0007669"/>
    <property type="project" value="TreeGrafter"/>
</dbReference>
<organism evidence="9 10">
    <name type="scientific">Diaphorina citri</name>
    <name type="common">Asian citrus psyllid</name>
    <dbReference type="NCBI Taxonomy" id="121845"/>
    <lineage>
        <taxon>Eukaryota</taxon>
        <taxon>Metazoa</taxon>
        <taxon>Ecdysozoa</taxon>
        <taxon>Arthropoda</taxon>
        <taxon>Hexapoda</taxon>
        <taxon>Insecta</taxon>
        <taxon>Pterygota</taxon>
        <taxon>Neoptera</taxon>
        <taxon>Paraneoptera</taxon>
        <taxon>Hemiptera</taxon>
        <taxon>Sternorrhyncha</taxon>
        <taxon>Psylloidea</taxon>
        <taxon>Psyllidae</taxon>
        <taxon>Diaphorininae</taxon>
        <taxon>Diaphorina</taxon>
    </lineage>
</organism>
<dbReference type="PROSITE" id="PS51517">
    <property type="entry name" value="NDT80"/>
    <property type="match status" value="1"/>
</dbReference>
<dbReference type="KEGG" id="dci:113465653"/>